<dbReference type="UniPathway" id="UPA00262">
    <property type="reaction ID" value="UER00222"/>
</dbReference>
<dbReference type="FunFam" id="3.40.640.10:FF:000046">
    <property type="entry name" value="Cystathionine gamma-lyase"/>
    <property type="match status" value="1"/>
</dbReference>
<dbReference type="NCBIfam" id="TIGR01470">
    <property type="entry name" value="cysG_Nterm"/>
    <property type="match status" value="1"/>
</dbReference>
<dbReference type="GO" id="GO:0005737">
    <property type="term" value="C:cytoplasm"/>
    <property type="evidence" value="ECO:0007669"/>
    <property type="project" value="TreeGrafter"/>
</dbReference>
<evidence type="ECO:0000256" key="1">
    <source>
        <dbReference type="ARBA" id="ARBA00001933"/>
    </source>
</evidence>
<dbReference type="InterPro" id="IPR015424">
    <property type="entry name" value="PyrdxlP-dep_Trfase"/>
</dbReference>
<dbReference type="UniPathway" id="UPA00051">
    <property type="reaction ID" value="UER00449"/>
</dbReference>
<dbReference type="GO" id="GO:0016846">
    <property type="term" value="F:carbon-sulfur lyase activity"/>
    <property type="evidence" value="ECO:0007669"/>
    <property type="project" value="TreeGrafter"/>
</dbReference>
<keyword evidence="8" id="KW-0486">Methionine biosynthesis</keyword>
<dbReference type="PANTHER" id="PTHR11808:SF80">
    <property type="entry name" value="CYSTATHIONINE GAMMA-LYASE"/>
    <property type="match status" value="1"/>
</dbReference>
<comment type="cofactor">
    <cofactor evidence="1 8">
        <name>pyridoxal 5'-phosphate</name>
        <dbReference type="ChEBI" id="CHEBI:597326"/>
    </cofactor>
</comment>
<dbReference type="GO" id="GO:0043115">
    <property type="term" value="F:precorrin-2 dehydrogenase activity"/>
    <property type="evidence" value="ECO:0007669"/>
    <property type="project" value="UniProtKB-EC"/>
</dbReference>
<evidence type="ECO:0000256" key="6">
    <source>
        <dbReference type="ARBA" id="ARBA00023244"/>
    </source>
</evidence>
<keyword evidence="3 8" id="KW-0663">Pyridoxal phosphate</keyword>
<dbReference type="CDD" id="cd00614">
    <property type="entry name" value="CGS_like"/>
    <property type="match status" value="1"/>
</dbReference>
<evidence type="ECO:0000256" key="8">
    <source>
        <dbReference type="HAMAP-Rule" id="MF_02056"/>
    </source>
</evidence>
<keyword evidence="5" id="KW-0520">NAD</keyword>
<reference evidence="10 11" key="1">
    <citation type="submission" date="2019-03" db="EMBL/GenBank/DDBJ databases">
        <title>Genomic Encyclopedia of Type Strains, Phase IV (KMG-IV): sequencing the most valuable type-strain genomes for metagenomic binning, comparative biology and taxonomic classification.</title>
        <authorList>
            <person name="Goeker M."/>
        </authorList>
    </citation>
    <scope>NUCLEOTIDE SEQUENCE [LARGE SCALE GENOMIC DNA]</scope>
    <source>
        <strain evidence="10 11">DSM 21100</strain>
    </source>
</reference>
<feature type="domain" description="Siroheme synthase central" evidence="9">
    <location>
        <begin position="132"/>
        <end position="156"/>
    </location>
</feature>
<dbReference type="OrthoDB" id="9773476at2"/>
<comment type="subunit">
    <text evidence="8">Homotetramer.</text>
</comment>
<dbReference type="EMBL" id="SMAD01000008">
    <property type="protein sequence ID" value="TCS86265.1"/>
    <property type="molecule type" value="Genomic_DNA"/>
</dbReference>
<dbReference type="Gene3D" id="3.90.1150.10">
    <property type="entry name" value="Aspartate Aminotransferase, domain 1"/>
    <property type="match status" value="1"/>
</dbReference>
<dbReference type="Gene3D" id="3.30.160.110">
    <property type="entry name" value="Siroheme synthase, domain 2"/>
    <property type="match status" value="1"/>
</dbReference>
<dbReference type="InterPro" id="IPR036291">
    <property type="entry name" value="NAD(P)-bd_dom_sf"/>
</dbReference>
<keyword evidence="11" id="KW-1185">Reference proteome</keyword>
<evidence type="ECO:0000256" key="2">
    <source>
        <dbReference type="ARBA" id="ARBA00005010"/>
    </source>
</evidence>
<dbReference type="PROSITE" id="PS00868">
    <property type="entry name" value="CYS_MET_METAB_PP"/>
    <property type="match status" value="1"/>
</dbReference>
<accession>A0A4R3KPW7</accession>
<dbReference type="Pfam" id="PF14824">
    <property type="entry name" value="Sirohm_synth_M"/>
    <property type="match status" value="1"/>
</dbReference>
<dbReference type="EC" id="2.5.1.-" evidence="8"/>
<dbReference type="GO" id="GO:0071266">
    <property type="term" value="P:'de novo' L-methionine biosynthetic process"/>
    <property type="evidence" value="ECO:0007669"/>
    <property type="project" value="UniProtKB-UniRule"/>
</dbReference>
<keyword evidence="4" id="KW-0560">Oxidoreductase</keyword>
<feature type="modified residue" description="N6-(pyridoxal phosphate)lysine" evidence="8">
    <location>
        <position position="416"/>
    </location>
</feature>
<dbReference type="SUPFAM" id="SSF53383">
    <property type="entry name" value="PLP-dependent transferases"/>
    <property type="match status" value="1"/>
</dbReference>
<dbReference type="GO" id="GO:0030170">
    <property type="term" value="F:pyridoxal phosphate binding"/>
    <property type="evidence" value="ECO:0007669"/>
    <property type="project" value="UniProtKB-UniRule"/>
</dbReference>
<keyword evidence="8" id="KW-0028">Amino-acid biosynthesis</keyword>
<organism evidence="10 11">
    <name type="scientific">Anseongella ginsenosidimutans</name>
    <dbReference type="NCBI Taxonomy" id="496056"/>
    <lineage>
        <taxon>Bacteria</taxon>
        <taxon>Pseudomonadati</taxon>
        <taxon>Bacteroidota</taxon>
        <taxon>Sphingobacteriia</taxon>
        <taxon>Sphingobacteriales</taxon>
        <taxon>Sphingobacteriaceae</taxon>
        <taxon>Anseongella</taxon>
    </lineage>
</organism>
<dbReference type="InterPro" id="IPR006234">
    <property type="entry name" value="O-succ-hSer_sulfhydrylase"/>
</dbReference>
<comment type="similarity">
    <text evidence="8">Belongs to the trans-sulfuration enzymes family. MetZ subfamily.</text>
</comment>
<dbReference type="InterPro" id="IPR054542">
    <property type="entry name" value="Cys_met_metab_PP"/>
</dbReference>
<dbReference type="Pfam" id="PF13241">
    <property type="entry name" value="NAD_binding_7"/>
    <property type="match status" value="1"/>
</dbReference>
<evidence type="ECO:0000313" key="10">
    <source>
        <dbReference type="EMBL" id="TCS86265.1"/>
    </source>
</evidence>
<gene>
    <name evidence="8" type="primary">metZ</name>
    <name evidence="10" type="ORF">EDD80_10856</name>
</gene>
<name>A0A4R3KPW7_9SPHI</name>
<dbReference type="PANTHER" id="PTHR11808">
    <property type="entry name" value="TRANS-SULFURATION ENZYME FAMILY MEMBER"/>
    <property type="match status" value="1"/>
</dbReference>
<dbReference type="Gene3D" id="3.40.640.10">
    <property type="entry name" value="Type I PLP-dependent aspartate aminotransferase-like (Major domain)"/>
    <property type="match status" value="1"/>
</dbReference>
<dbReference type="InterPro" id="IPR015421">
    <property type="entry name" value="PyrdxlP-dep_Trfase_major"/>
</dbReference>
<dbReference type="AlphaFoldDB" id="A0A4R3KPW7"/>
<keyword evidence="6" id="KW-0627">Porphyrin biosynthesis</keyword>
<keyword evidence="8" id="KW-0808">Transferase</keyword>
<dbReference type="HAMAP" id="MF_02056">
    <property type="entry name" value="MetZ"/>
    <property type="match status" value="1"/>
</dbReference>
<dbReference type="InterPro" id="IPR015422">
    <property type="entry name" value="PyrdxlP-dep_Trfase_small"/>
</dbReference>
<dbReference type="InterPro" id="IPR028281">
    <property type="entry name" value="Sirohaem_synthase_central"/>
</dbReference>
<evidence type="ECO:0000256" key="5">
    <source>
        <dbReference type="ARBA" id="ARBA00023027"/>
    </source>
</evidence>
<dbReference type="InterPro" id="IPR000277">
    <property type="entry name" value="Cys/Met-Metab_PyrdxlP-dep_enz"/>
</dbReference>
<dbReference type="SUPFAM" id="SSF75615">
    <property type="entry name" value="Siroheme synthase middle domains-like"/>
    <property type="match status" value="1"/>
</dbReference>
<evidence type="ECO:0000256" key="3">
    <source>
        <dbReference type="ARBA" id="ARBA00022898"/>
    </source>
</evidence>
<dbReference type="Pfam" id="PF01053">
    <property type="entry name" value="Cys_Met_Meta_PP"/>
    <property type="match status" value="1"/>
</dbReference>
<evidence type="ECO:0000313" key="11">
    <source>
        <dbReference type="Proteomes" id="UP000295807"/>
    </source>
</evidence>
<comment type="caution">
    <text evidence="10">The sequence shown here is derived from an EMBL/GenBank/DDBJ whole genome shotgun (WGS) entry which is preliminary data.</text>
</comment>
<comment type="function">
    <text evidence="8">Catalyzes the formation of L-homocysteine from O-succinyl-L-homoserine (OSHS) and hydrogen sulfide.</text>
</comment>
<dbReference type="GO" id="GO:0071268">
    <property type="term" value="P:homocysteine biosynthetic process"/>
    <property type="evidence" value="ECO:0007669"/>
    <property type="project" value="InterPro"/>
</dbReference>
<dbReference type="GO" id="GO:0016765">
    <property type="term" value="F:transferase activity, transferring alkyl or aryl (other than methyl) groups"/>
    <property type="evidence" value="ECO:0007669"/>
    <property type="project" value="UniProtKB-UniRule"/>
</dbReference>
<comment type="pathway">
    <text evidence="2">Porphyrin-containing compound metabolism; siroheme biosynthesis; sirohydrochlorin from precorrin-2: step 1/1.</text>
</comment>
<dbReference type="FunFam" id="3.90.1150.10:FF:000033">
    <property type="entry name" value="Cystathionine gamma-synthase"/>
    <property type="match status" value="1"/>
</dbReference>
<protein>
    <recommendedName>
        <fullName evidence="8">O-succinylhomoserine sulfhydrylase</fullName>
        <shortName evidence="8">OSH sulfhydrylase</shortName>
        <shortName evidence="8">OSHS sulfhydrylase</shortName>
        <ecNumber evidence="8">2.5.1.-</ecNumber>
    </recommendedName>
</protein>
<dbReference type="InterPro" id="IPR006367">
    <property type="entry name" value="Sirohaem_synthase_N"/>
</dbReference>
<dbReference type="GO" id="GO:0019346">
    <property type="term" value="P:transsulfuration"/>
    <property type="evidence" value="ECO:0007669"/>
    <property type="project" value="InterPro"/>
</dbReference>
<proteinExistence type="inferred from homology"/>
<comment type="catalytic activity">
    <reaction evidence="7">
        <text>precorrin-2 + NAD(+) = sirohydrochlorin + NADH + 2 H(+)</text>
        <dbReference type="Rhea" id="RHEA:15613"/>
        <dbReference type="ChEBI" id="CHEBI:15378"/>
        <dbReference type="ChEBI" id="CHEBI:57540"/>
        <dbReference type="ChEBI" id="CHEBI:57945"/>
        <dbReference type="ChEBI" id="CHEBI:58351"/>
        <dbReference type="ChEBI" id="CHEBI:58827"/>
        <dbReference type="EC" id="1.3.1.76"/>
    </reaction>
</comment>
<evidence type="ECO:0000256" key="7">
    <source>
        <dbReference type="ARBA" id="ARBA00047561"/>
    </source>
</evidence>
<evidence type="ECO:0000259" key="9">
    <source>
        <dbReference type="Pfam" id="PF14824"/>
    </source>
</evidence>
<evidence type="ECO:0000256" key="4">
    <source>
        <dbReference type="ARBA" id="ARBA00023002"/>
    </source>
</evidence>
<comment type="catalytic activity">
    <reaction evidence="8">
        <text>O-succinyl-L-homoserine + hydrogen sulfide = L-homocysteine + succinate</text>
        <dbReference type="Rhea" id="RHEA:27826"/>
        <dbReference type="ChEBI" id="CHEBI:29919"/>
        <dbReference type="ChEBI" id="CHEBI:30031"/>
        <dbReference type="ChEBI" id="CHEBI:57661"/>
        <dbReference type="ChEBI" id="CHEBI:58199"/>
    </reaction>
</comment>
<dbReference type="Proteomes" id="UP000295807">
    <property type="component" value="Unassembled WGS sequence"/>
</dbReference>
<dbReference type="GO" id="GO:0019354">
    <property type="term" value="P:siroheme biosynthetic process"/>
    <property type="evidence" value="ECO:0007669"/>
    <property type="project" value="UniProtKB-UniPathway"/>
</dbReference>
<dbReference type="Gene3D" id="3.40.50.720">
    <property type="entry name" value="NAD(P)-binding Rossmann-like Domain"/>
    <property type="match status" value="1"/>
</dbReference>
<sequence length="608" mass="66777">MAEAAGTGRNRLFPVFLKLEQLKTLVVGGGKVGLEKLSALLGNSPAAAVTLVAKEISEGVRTLAAAHSGVLLLEKGFEATDLEGQDLVIIATSSRELNLEIRKMAAARNILANVADTPDLCDFYLSSIVQKGNLKLAISTNGKSPTVAKRVKEFLNQSIPENINESLDNLEVIRKGLNGDFAHKVEKLNEITAVLANEKKEDYIRSRNIQREAMKDQSKLVRIQAERSDNREHSVPLYLTSSFIFDNAEQGRALFAEEEQGNIYSRYSNPNTSEFIEKIRALEGAEAGLAFASGMAAVFASIAGLLSAGDHVVSCRSIFGSTHQLFTRLFPRWGITHTYVDASRPEDWEKAIRENTKMIFLETPSNPGLELIDLEWVGKLAKKHGLILNVDNCFATPYLQKPIHYGADIVSHSATKYMDGQGRVLGGILVGRQDLIDQLMFFIRHTGPAMSAFNAWTVSKSLETLGVRMDRHCSSALRIAEILEAHPEVESVRYPFLPSHPQYELAKKQMKHGGGIITFVIKGGYQRARRFLDSLEMTLLTSNLGDTRTIATHPASTTHSKLTPEERVAIAIEEGSIRISVGLEDVEDIIADLTGALEKSSIQAQGVK</sequence>
<dbReference type="SUPFAM" id="SSF51735">
    <property type="entry name" value="NAD(P)-binding Rossmann-fold domains"/>
    <property type="match status" value="1"/>
</dbReference>
<comment type="pathway">
    <text evidence="8">Amino-acid biosynthesis; L-methionine biosynthesis via de novo pathway; L-homocysteine from O-succinyl-L-homoserine: step 1/1.</text>
</comment>